<dbReference type="Proteomes" id="UP000238007">
    <property type="component" value="Unassembled WGS sequence"/>
</dbReference>
<organism evidence="2 3">
    <name type="scientific">Yoonia maritima</name>
    <dbReference type="NCBI Taxonomy" id="1435347"/>
    <lineage>
        <taxon>Bacteria</taxon>
        <taxon>Pseudomonadati</taxon>
        <taxon>Pseudomonadota</taxon>
        <taxon>Alphaproteobacteria</taxon>
        <taxon>Rhodobacterales</taxon>
        <taxon>Paracoccaceae</taxon>
        <taxon>Yoonia</taxon>
    </lineage>
</organism>
<evidence type="ECO:0000313" key="3">
    <source>
        <dbReference type="Proteomes" id="UP000238007"/>
    </source>
</evidence>
<reference evidence="2 3" key="1">
    <citation type="submission" date="2018-03" db="EMBL/GenBank/DDBJ databases">
        <title>Genomic Encyclopedia of Archaeal and Bacterial Type Strains, Phase II (KMG-II): from individual species to whole genera.</title>
        <authorList>
            <person name="Goeker M."/>
        </authorList>
    </citation>
    <scope>NUCLEOTIDE SEQUENCE [LARGE SCALE GENOMIC DNA]</scope>
    <source>
        <strain evidence="2 3">DSM 101533</strain>
    </source>
</reference>
<keyword evidence="1" id="KW-0732">Signal</keyword>
<gene>
    <name evidence="2" type="ORF">CLV80_104184</name>
</gene>
<protein>
    <submittedName>
        <fullName evidence="2">Uncharacterized protein</fullName>
    </submittedName>
</protein>
<sequence length="161" mass="16934">MKPIFLAAACAMIAGQAQALSCMRPDPISTFNQVAASSDNYYVLYGTLTFDESALPPVLSNKRNEAPAPISARFNGKGLTYDGFTSDYISPAFLQVDCVANYCGSAQSGIEALYFARAENSPVVMTAGACGGMIFPEPSQAVLDQLTTCMQGGTCSAQSLQ</sequence>
<name>A0A2T0W0D5_9RHOB</name>
<dbReference type="AlphaFoldDB" id="A0A2T0W0D5"/>
<keyword evidence="3" id="KW-1185">Reference proteome</keyword>
<dbReference type="EMBL" id="PVTP01000004">
    <property type="protein sequence ID" value="PRY78219.1"/>
    <property type="molecule type" value="Genomic_DNA"/>
</dbReference>
<accession>A0A2T0W0D5</accession>
<feature type="chain" id="PRO_5015522662" evidence="1">
    <location>
        <begin position="20"/>
        <end position="161"/>
    </location>
</feature>
<dbReference type="OrthoDB" id="8451541at2"/>
<comment type="caution">
    <text evidence="2">The sequence shown here is derived from an EMBL/GenBank/DDBJ whole genome shotgun (WGS) entry which is preliminary data.</text>
</comment>
<dbReference type="RefSeq" id="WP_106356534.1">
    <property type="nucleotide sequence ID" value="NZ_PVTP01000004.1"/>
</dbReference>
<feature type="signal peptide" evidence="1">
    <location>
        <begin position="1"/>
        <end position="19"/>
    </location>
</feature>
<evidence type="ECO:0000256" key="1">
    <source>
        <dbReference type="SAM" id="SignalP"/>
    </source>
</evidence>
<evidence type="ECO:0000313" key="2">
    <source>
        <dbReference type="EMBL" id="PRY78219.1"/>
    </source>
</evidence>
<proteinExistence type="predicted"/>